<gene>
    <name evidence="1" type="ORF">TSUD_115940</name>
</gene>
<proteinExistence type="predicted"/>
<evidence type="ECO:0008006" key="3">
    <source>
        <dbReference type="Google" id="ProtNLM"/>
    </source>
</evidence>
<dbReference type="Proteomes" id="UP000242715">
    <property type="component" value="Unassembled WGS sequence"/>
</dbReference>
<organism evidence="1 2">
    <name type="scientific">Trifolium subterraneum</name>
    <name type="common">Subterranean clover</name>
    <dbReference type="NCBI Taxonomy" id="3900"/>
    <lineage>
        <taxon>Eukaryota</taxon>
        <taxon>Viridiplantae</taxon>
        <taxon>Streptophyta</taxon>
        <taxon>Embryophyta</taxon>
        <taxon>Tracheophyta</taxon>
        <taxon>Spermatophyta</taxon>
        <taxon>Magnoliopsida</taxon>
        <taxon>eudicotyledons</taxon>
        <taxon>Gunneridae</taxon>
        <taxon>Pentapetalae</taxon>
        <taxon>rosids</taxon>
        <taxon>fabids</taxon>
        <taxon>Fabales</taxon>
        <taxon>Fabaceae</taxon>
        <taxon>Papilionoideae</taxon>
        <taxon>50 kb inversion clade</taxon>
        <taxon>NPAAA clade</taxon>
        <taxon>Hologalegina</taxon>
        <taxon>IRL clade</taxon>
        <taxon>Trifolieae</taxon>
        <taxon>Trifolium</taxon>
    </lineage>
</organism>
<dbReference type="EMBL" id="DF973298">
    <property type="protein sequence ID" value="GAU24870.1"/>
    <property type="molecule type" value="Genomic_DNA"/>
</dbReference>
<reference evidence="2" key="1">
    <citation type="journal article" date="2017" name="Front. Plant Sci.">
        <title>Climate Clever Clovers: New Paradigm to Reduce the Environmental Footprint of Ruminants by Breeding Low Methanogenic Forages Utilizing Haplotype Variation.</title>
        <authorList>
            <person name="Kaur P."/>
            <person name="Appels R."/>
            <person name="Bayer P.E."/>
            <person name="Keeble-Gagnere G."/>
            <person name="Wang J."/>
            <person name="Hirakawa H."/>
            <person name="Shirasawa K."/>
            <person name="Vercoe P."/>
            <person name="Stefanova K."/>
            <person name="Durmic Z."/>
            <person name="Nichols P."/>
            <person name="Revell C."/>
            <person name="Isobe S.N."/>
            <person name="Edwards D."/>
            <person name="Erskine W."/>
        </authorList>
    </citation>
    <scope>NUCLEOTIDE SEQUENCE [LARGE SCALE GENOMIC DNA]</scope>
    <source>
        <strain evidence="2">cv. Daliak</strain>
    </source>
</reference>
<evidence type="ECO:0000313" key="1">
    <source>
        <dbReference type="EMBL" id="GAU24870.1"/>
    </source>
</evidence>
<evidence type="ECO:0000313" key="2">
    <source>
        <dbReference type="Proteomes" id="UP000242715"/>
    </source>
</evidence>
<name>A0A2Z6MMP5_TRISU</name>
<accession>A0A2Z6MMP5</accession>
<sequence>MLFHSSKLPQAGAEFNLALLGKWCWRMLVDREGLWFRVLAAREGGELGGSWFGEHVSKRVGDGSDTSLWTDPWMEGVPLCERFRRLFDLARNKMRTVAEMFSLGWGVDGETWEWQRQLWAWEEEMLRECQTLLSNLSLQAQSSDRWQ</sequence>
<dbReference type="PANTHER" id="PTHR36617">
    <property type="entry name" value="PROTEIN, PUTATIVE-RELATED"/>
    <property type="match status" value="1"/>
</dbReference>
<keyword evidence="2" id="KW-1185">Reference proteome</keyword>
<dbReference type="AlphaFoldDB" id="A0A2Z6MMP5"/>
<protein>
    <recommendedName>
        <fullName evidence="3">Reverse transcriptase zinc-binding domain-containing protein</fullName>
    </recommendedName>
</protein>
<dbReference type="PANTHER" id="PTHR36617:SF5">
    <property type="entry name" value="OS05G0421675 PROTEIN"/>
    <property type="match status" value="1"/>
</dbReference>